<dbReference type="InterPro" id="IPR011042">
    <property type="entry name" value="6-blade_b-propeller_TolB-like"/>
</dbReference>
<dbReference type="RefSeq" id="WP_188567698.1">
    <property type="nucleotide sequence ID" value="NZ_BMED01000004.1"/>
</dbReference>
<dbReference type="AlphaFoldDB" id="A0A916UTH0"/>
<dbReference type="InterPro" id="IPR001258">
    <property type="entry name" value="NHL_repeat"/>
</dbReference>
<keyword evidence="3" id="KW-1185">Reference proteome</keyword>
<name>A0A916UTH0_9BURK</name>
<proteinExistence type="predicted"/>
<evidence type="ECO:0008006" key="4">
    <source>
        <dbReference type="Google" id="ProtNLM"/>
    </source>
</evidence>
<dbReference type="EMBL" id="BMED01000004">
    <property type="protein sequence ID" value="GGC87028.1"/>
    <property type="molecule type" value="Genomic_DNA"/>
</dbReference>
<sequence length="77" mass="7514">MGIAVDTSGSVYLADRGNNAVRKITPDGAVTTVGGVAGKVGIGLGALPSSLSHPTAVTVTAKGLIVSSENALLLVPE</sequence>
<evidence type="ECO:0000256" key="1">
    <source>
        <dbReference type="ARBA" id="ARBA00022737"/>
    </source>
</evidence>
<reference evidence="2" key="1">
    <citation type="journal article" date="2014" name="Int. J. Syst. Evol. Microbiol.">
        <title>Complete genome sequence of Corynebacterium casei LMG S-19264T (=DSM 44701T), isolated from a smear-ripened cheese.</title>
        <authorList>
            <consortium name="US DOE Joint Genome Institute (JGI-PGF)"/>
            <person name="Walter F."/>
            <person name="Albersmeier A."/>
            <person name="Kalinowski J."/>
            <person name="Ruckert C."/>
        </authorList>
    </citation>
    <scope>NUCLEOTIDE SEQUENCE</scope>
    <source>
        <strain evidence="2">CGMCC 1.10998</strain>
    </source>
</reference>
<reference evidence="2" key="2">
    <citation type="submission" date="2020-09" db="EMBL/GenBank/DDBJ databases">
        <authorList>
            <person name="Sun Q."/>
            <person name="Zhou Y."/>
        </authorList>
    </citation>
    <scope>NUCLEOTIDE SEQUENCE</scope>
    <source>
        <strain evidence="2">CGMCC 1.10998</strain>
    </source>
</reference>
<keyword evidence="1" id="KW-0677">Repeat</keyword>
<evidence type="ECO:0000313" key="3">
    <source>
        <dbReference type="Proteomes" id="UP000637423"/>
    </source>
</evidence>
<dbReference type="SUPFAM" id="SSF101898">
    <property type="entry name" value="NHL repeat"/>
    <property type="match status" value="1"/>
</dbReference>
<accession>A0A916UTH0</accession>
<organism evidence="2 3">
    <name type="scientific">Undibacterium terreum</name>
    <dbReference type="NCBI Taxonomy" id="1224302"/>
    <lineage>
        <taxon>Bacteria</taxon>
        <taxon>Pseudomonadati</taxon>
        <taxon>Pseudomonadota</taxon>
        <taxon>Betaproteobacteria</taxon>
        <taxon>Burkholderiales</taxon>
        <taxon>Oxalobacteraceae</taxon>
        <taxon>Undibacterium</taxon>
    </lineage>
</organism>
<evidence type="ECO:0000313" key="2">
    <source>
        <dbReference type="EMBL" id="GGC87028.1"/>
    </source>
</evidence>
<protein>
    <recommendedName>
        <fullName evidence="4">NHL repeat-containing protein</fullName>
    </recommendedName>
</protein>
<dbReference type="Gene3D" id="2.120.10.30">
    <property type="entry name" value="TolB, C-terminal domain"/>
    <property type="match status" value="1"/>
</dbReference>
<dbReference type="Proteomes" id="UP000637423">
    <property type="component" value="Unassembled WGS sequence"/>
</dbReference>
<gene>
    <name evidence="2" type="ORF">GCM10011396_37920</name>
</gene>
<comment type="caution">
    <text evidence="2">The sequence shown here is derived from an EMBL/GenBank/DDBJ whole genome shotgun (WGS) entry which is preliminary data.</text>
</comment>
<dbReference type="Pfam" id="PF01436">
    <property type="entry name" value="NHL"/>
    <property type="match status" value="1"/>
</dbReference>